<evidence type="ECO:0000256" key="4">
    <source>
        <dbReference type="ARBA" id="ARBA00022679"/>
    </source>
</evidence>
<evidence type="ECO:0000256" key="3">
    <source>
        <dbReference type="ARBA" id="ARBA00022553"/>
    </source>
</evidence>
<evidence type="ECO:0000256" key="5">
    <source>
        <dbReference type="ARBA" id="ARBA00022741"/>
    </source>
</evidence>
<dbReference type="AlphaFoldDB" id="A0A1I6MQ21"/>
<feature type="transmembrane region" description="Helical" evidence="10">
    <location>
        <begin position="164"/>
        <end position="184"/>
    </location>
</feature>
<feature type="compositionally biased region" description="Polar residues" evidence="9">
    <location>
        <begin position="18"/>
        <end position="27"/>
    </location>
</feature>
<dbReference type="EC" id="2.7.13.3" evidence="2"/>
<dbReference type="RefSeq" id="WP_089840636.1">
    <property type="nucleotide sequence ID" value="NZ_FOZL01000001.1"/>
</dbReference>
<comment type="catalytic activity">
    <reaction evidence="1">
        <text>ATP + protein L-histidine = ADP + protein N-phospho-L-histidine.</text>
        <dbReference type="EC" id="2.7.13.3"/>
    </reaction>
</comment>
<keyword evidence="7" id="KW-0067">ATP-binding</keyword>
<dbReference type="InterPro" id="IPR036890">
    <property type="entry name" value="HATPase_C_sf"/>
</dbReference>
<evidence type="ECO:0000256" key="6">
    <source>
        <dbReference type="ARBA" id="ARBA00022777"/>
    </source>
</evidence>
<dbReference type="InterPro" id="IPR003661">
    <property type="entry name" value="HisK_dim/P_dom"/>
</dbReference>
<evidence type="ECO:0000256" key="7">
    <source>
        <dbReference type="ARBA" id="ARBA00022840"/>
    </source>
</evidence>
<dbReference type="EMBL" id="FOZL01000001">
    <property type="protein sequence ID" value="SFS17813.1"/>
    <property type="molecule type" value="Genomic_DNA"/>
</dbReference>
<dbReference type="Proteomes" id="UP000199024">
    <property type="component" value="Unassembled WGS sequence"/>
</dbReference>
<dbReference type="SMART" id="SM00387">
    <property type="entry name" value="HATPase_c"/>
    <property type="match status" value="1"/>
</dbReference>
<dbReference type="PRINTS" id="PR00344">
    <property type="entry name" value="BCTRLSENSOR"/>
</dbReference>
<dbReference type="InterPro" id="IPR003594">
    <property type="entry name" value="HATPase_dom"/>
</dbReference>
<feature type="transmembrane region" description="Helical" evidence="10">
    <location>
        <begin position="225"/>
        <end position="243"/>
    </location>
</feature>
<evidence type="ECO:0000256" key="2">
    <source>
        <dbReference type="ARBA" id="ARBA00012438"/>
    </source>
</evidence>
<gene>
    <name evidence="12" type="ORF">SAMN05421771_3266</name>
</gene>
<keyword evidence="10" id="KW-0472">Membrane</keyword>
<evidence type="ECO:0000256" key="1">
    <source>
        <dbReference type="ARBA" id="ARBA00000085"/>
    </source>
</evidence>
<sequence length="565" mass="61811">MNVQKNSGTSESRKDDTLSSPGSSVPTETRWPRRIFTSGYDTPAVWPLVVYLFSGLVGTASAITLAGWFGHRTELTMPMIGPMRWSAAVCFIALSLVVLLRHLRRSGQLLTRVGDILCLVPLAFAVMSILALLFQSTPGIPHAIFVKLAGLAAQYGLLHVETPWRMSMGSSVGIGFLAFSLLMLDRLRRLSTALQSIGLMLALSTISGFLFRAHALFNARLLDAMSLQSALSLLLLFAAAFACRPTREPMRSLFAQELGIEARIELLVGTWALPLLIGLSVSDGIRRGWYEPSFALSLFAVAVIGLQTVLIWRSDLALTQLTRNKQRMEEVLRKNEKLAVAGRLAASISHEINNPLESISNLLYLIRTSESMDEQHTYADLATEELRRVTQITTQTLSFYRENTAPVLSDITPILASSVQLLRGKISSKGVDVIEEYYPPLPAIVCSAGELRQVLVNLISNALDATPRGGRIVVRAALSKAWTRAGRSVIRIAVSDTGCGMPPNVLARVFEPFFTTKEKTGNGLGLWVAADLIEKHGGWMKVKSCTNDRHHGTTFQLVLPVGSTD</sequence>
<dbReference type="SMART" id="SM00388">
    <property type="entry name" value="HisKA"/>
    <property type="match status" value="1"/>
</dbReference>
<keyword evidence="3" id="KW-0597">Phosphoprotein</keyword>
<dbReference type="Pfam" id="PF02518">
    <property type="entry name" value="HATPase_c"/>
    <property type="match status" value="1"/>
</dbReference>
<dbReference type="GO" id="GO:0005524">
    <property type="term" value="F:ATP binding"/>
    <property type="evidence" value="ECO:0007669"/>
    <property type="project" value="UniProtKB-KW"/>
</dbReference>
<dbReference type="SUPFAM" id="SSF47384">
    <property type="entry name" value="Homodimeric domain of signal transducing histidine kinase"/>
    <property type="match status" value="1"/>
</dbReference>
<keyword evidence="10" id="KW-1133">Transmembrane helix</keyword>
<feature type="domain" description="Histidine kinase" evidence="11">
    <location>
        <begin position="347"/>
        <end position="563"/>
    </location>
</feature>
<organism evidence="12 13">
    <name type="scientific">Granulicella pectinivorans</name>
    <dbReference type="NCBI Taxonomy" id="474950"/>
    <lineage>
        <taxon>Bacteria</taxon>
        <taxon>Pseudomonadati</taxon>
        <taxon>Acidobacteriota</taxon>
        <taxon>Terriglobia</taxon>
        <taxon>Terriglobales</taxon>
        <taxon>Acidobacteriaceae</taxon>
        <taxon>Granulicella</taxon>
    </lineage>
</organism>
<dbReference type="PROSITE" id="PS50109">
    <property type="entry name" value="HIS_KIN"/>
    <property type="match status" value="1"/>
</dbReference>
<feature type="transmembrane region" description="Helical" evidence="10">
    <location>
        <begin position="196"/>
        <end position="213"/>
    </location>
</feature>
<keyword evidence="8" id="KW-0902">Two-component regulatory system</keyword>
<evidence type="ECO:0000313" key="12">
    <source>
        <dbReference type="EMBL" id="SFS17813.1"/>
    </source>
</evidence>
<evidence type="ECO:0000256" key="10">
    <source>
        <dbReference type="SAM" id="Phobius"/>
    </source>
</evidence>
<feature type="transmembrane region" description="Helical" evidence="10">
    <location>
        <begin position="48"/>
        <end position="70"/>
    </location>
</feature>
<proteinExistence type="predicted"/>
<name>A0A1I6MQ21_9BACT</name>
<dbReference type="CDD" id="cd00075">
    <property type="entry name" value="HATPase"/>
    <property type="match status" value="1"/>
</dbReference>
<feature type="transmembrane region" description="Helical" evidence="10">
    <location>
        <begin position="82"/>
        <end position="103"/>
    </location>
</feature>
<feature type="compositionally biased region" description="Polar residues" evidence="9">
    <location>
        <begin position="1"/>
        <end position="10"/>
    </location>
</feature>
<reference evidence="12 13" key="1">
    <citation type="submission" date="2016-10" db="EMBL/GenBank/DDBJ databases">
        <authorList>
            <person name="de Groot N.N."/>
        </authorList>
    </citation>
    <scope>NUCLEOTIDE SEQUENCE [LARGE SCALE GENOMIC DNA]</scope>
    <source>
        <strain evidence="12 13">DSM 21001</strain>
    </source>
</reference>
<evidence type="ECO:0000313" key="13">
    <source>
        <dbReference type="Proteomes" id="UP000199024"/>
    </source>
</evidence>
<dbReference type="Gene3D" id="1.10.287.130">
    <property type="match status" value="1"/>
</dbReference>
<dbReference type="Gene3D" id="3.30.565.10">
    <property type="entry name" value="Histidine kinase-like ATPase, C-terminal domain"/>
    <property type="match status" value="1"/>
</dbReference>
<keyword evidence="4" id="KW-0808">Transferase</keyword>
<feature type="transmembrane region" description="Helical" evidence="10">
    <location>
        <begin position="294"/>
        <end position="312"/>
    </location>
</feature>
<dbReference type="Pfam" id="PF00512">
    <property type="entry name" value="HisKA"/>
    <property type="match status" value="1"/>
</dbReference>
<protein>
    <recommendedName>
        <fullName evidence="2">histidine kinase</fullName>
        <ecNumber evidence="2">2.7.13.3</ecNumber>
    </recommendedName>
</protein>
<evidence type="ECO:0000256" key="8">
    <source>
        <dbReference type="ARBA" id="ARBA00023012"/>
    </source>
</evidence>
<accession>A0A1I6MQ21</accession>
<dbReference type="OrthoDB" id="9764522at2"/>
<dbReference type="STRING" id="474950.SAMN05421771_3266"/>
<dbReference type="SUPFAM" id="SSF55874">
    <property type="entry name" value="ATPase domain of HSP90 chaperone/DNA topoisomerase II/histidine kinase"/>
    <property type="match status" value="1"/>
</dbReference>
<feature type="region of interest" description="Disordered" evidence="9">
    <location>
        <begin position="1"/>
        <end position="27"/>
    </location>
</feature>
<dbReference type="InterPro" id="IPR036097">
    <property type="entry name" value="HisK_dim/P_sf"/>
</dbReference>
<evidence type="ECO:0000256" key="9">
    <source>
        <dbReference type="SAM" id="MobiDB-lite"/>
    </source>
</evidence>
<dbReference type="GO" id="GO:0000155">
    <property type="term" value="F:phosphorelay sensor kinase activity"/>
    <property type="evidence" value="ECO:0007669"/>
    <property type="project" value="InterPro"/>
</dbReference>
<keyword evidence="13" id="KW-1185">Reference proteome</keyword>
<evidence type="ECO:0000259" key="11">
    <source>
        <dbReference type="PROSITE" id="PS50109"/>
    </source>
</evidence>
<dbReference type="PANTHER" id="PTHR43065:SF10">
    <property type="entry name" value="PEROXIDE STRESS-ACTIVATED HISTIDINE KINASE MAK3"/>
    <property type="match status" value="1"/>
</dbReference>
<keyword evidence="6 12" id="KW-0418">Kinase</keyword>
<keyword evidence="5" id="KW-0547">Nucleotide-binding</keyword>
<dbReference type="InterPro" id="IPR004358">
    <property type="entry name" value="Sig_transdc_His_kin-like_C"/>
</dbReference>
<dbReference type="CDD" id="cd00082">
    <property type="entry name" value="HisKA"/>
    <property type="match status" value="1"/>
</dbReference>
<keyword evidence="10" id="KW-0812">Transmembrane</keyword>
<dbReference type="PANTHER" id="PTHR43065">
    <property type="entry name" value="SENSOR HISTIDINE KINASE"/>
    <property type="match status" value="1"/>
</dbReference>
<dbReference type="InterPro" id="IPR005467">
    <property type="entry name" value="His_kinase_dom"/>
</dbReference>
<feature type="transmembrane region" description="Helical" evidence="10">
    <location>
        <begin position="109"/>
        <end position="133"/>
    </location>
</feature>